<protein>
    <submittedName>
        <fullName evidence="1">Uncharacterized protein</fullName>
    </submittedName>
</protein>
<dbReference type="AlphaFoldDB" id="A0A7J6GER2"/>
<gene>
    <name evidence="1" type="ORF">G4B88_029811</name>
</gene>
<accession>A0A7J6GER2</accession>
<dbReference type="EMBL" id="JAATIQ010000109">
    <property type="protein sequence ID" value="KAF4381456.1"/>
    <property type="molecule type" value="Genomic_DNA"/>
</dbReference>
<evidence type="ECO:0000313" key="1">
    <source>
        <dbReference type="EMBL" id="KAF4381456.1"/>
    </source>
</evidence>
<keyword evidence="2" id="KW-1185">Reference proteome</keyword>
<evidence type="ECO:0000313" key="2">
    <source>
        <dbReference type="Proteomes" id="UP000583929"/>
    </source>
</evidence>
<sequence>MSLMILFRRVIPNFMTFPRESSNMVQSNVDLKLAHELLLKLSGRRNEAREVDNVNEQPRVTRRRIKKSEGHQTCVFNTLKDATKSIKGGLKFDLTTKGLVAASSIVQEYESQKKNELHFQICEGECCKDGVNSNLYKMMRKPNIIASTIFINESKIANESGSKPTSGGFFEKDSRGISSKLHLFARVEFKHDKIKW</sequence>
<dbReference type="Proteomes" id="UP000583929">
    <property type="component" value="Unassembled WGS sequence"/>
</dbReference>
<name>A0A7J6GER2_CANSA</name>
<proteinExistence type="predicted"/>
<reference evidence="1 2" key="1">
    <citation type="journal article" date="2020" name="bioRxiv">
        <title>Sequence and annotation of 42 cannabis genomes reveals extensive copy number variation in cannabinoid synthesis and pathogen resistance genes.</title>
        <authorList>
            <person name="Mckernan K.J."/>
            <person name="Helbert Y."/>
            <person name="Kane L.T."/>
            <person name="Ebling H."/>
            <person name="Zhang L."/>
            <person name="Liu B."/>
            <person name="Eaton Z."/>
            <person name="Mclaughlin S."/>
            <person name="Kingan S."/>
            <person name="Baybayan P."/>
            <person name="Concepcion G."/>
            <person name="Jordan M."/>
            <person name="Riva A."/>
            <person name="Barbazuk W."/>
            <person name="Harkins T."/>
        </authorList>
    </citation>
    <scope>NUCLEOTIDE SEQUENCE [LARGE SCALE GENOMIC DNA]</scope>
    <source>
        <strain evidence="2">cv. Jamaican Lion 4</strain>
        <tissue evidence="1">Leaf</tissue>
    </source>
</reference>
<comment type="caution">
    <text evidence="1">The sequence shown here is derived from an EMBL/GenBank/DDBJ whole genome shotgun (WGS) entry which is preliminary data.</text>
</comment>
<organism evidence="1 2">
    <name type="scientific">Cannabis sativa</name>
    <name type="common">Hemp</name>
    <name type="synonym">Marijuana</name>
    <dbReference type="NCBI Taxonomy" id="3483"/>
    <lineage>
        <taxon>Eukaryota</taxon>
        <taxon>Viridiplantae</taxon>
        <taxon>Streptophyta</taxon>
        <taxon>Embryophyta</taxon>
        <taxon>Tracheophyta</taxon>
        <taxon>Spermatophyta</taxon>
        <taxon>Magnoliopsida</taxon>
        <taxon>eudicotyledons</taxon>
        <taxon>Gunneridae</taxon>
        <taxon>Pentapetalae</taxon>
        <taxon>rosids</taxon>
        <taxon>fabids</taxon>
        <taxon>Rosales</taxon>
        <taxon>Cannabaceae</taxon>
        <taxon>Cannabis</taxon>
    </lineage>
</organism>